<evidence type="ECO:0000313" key="2">
    <source>
        <dbReference type="EMBL" id="GMN48345.1"/>
    </source>
</evidence>
<keyword evidence="1" id="KW-0732">Signal</keyword>
<protein>
    <submittedName>
        <fullName evidence="2">Uncharacterized protein</fullName>
    </submittedName>
</protein>
<name>A0AA88AAT2_FICCA</name>
<dbReference type="Proteomes" id="UP001187192">
    <property type="component" value="Unassembled WGS sequence"/>
</dbReference>
<dbReference type="EMBL" id="BTGU01000028">
    <property type="protein sequence ID" value="GMN48345.1"/>
    <property type="molecule type" value="Genomic_DNA"/>
</dbReference>
<reference evidence="2" key="1">
    <citation type="submission" date="2023-07" db="EMBL/GenBank/DDBJ databases">
        <title>draft genome sequence of fig (Ficus carica).</title>
        <authorList>
            <person name="Takahashi T."/>
            <person name="Nishimura K."/>
        </authorList>
    </citation>
    <scope>NUCLEOTIDE SEQUENCE</scope>
</reference>
<dbReference type="AlphaFoldDB" id="A0AA88AAT2"/>
<gene>
    <name evidence="2" type="ORF">TIFTF001_017527</name>
</gene>
<organism evidence="2 3">
    <name type="scientific">Ficus carica</name>
    <name type="common">Common fig</name>
    <dbReference type="NCBI Taxonomy" id="3494"/>
    <lineage>
        <taxon>Eukaryota</taxon>
        <taxon>Viridiplantae</taxon>
        <taxon>Streptophyta</taxon>
        <taxon>Embryophyta</taxon>
        <taxon>Tracheophyta</taxon>
        <taxon>Spermatophyta</taxon>
        <taxon>Magnoliopsida</taxon>
        <taxon>eudicotyledons</taxon>
        <taxon>Gunneridae</taxon>
        <taxon>Pentapetalae</taxon>
        <taxon>rosids</taxon>
        <taxon>fabids</taxon>
        <taxon>Rosales</taxon>
        <taxon>Moraceae</taxon>
        <taxon>Ficeae</taxon>
        <taxon>Ficus</taxon>
    </lineage>
</organism>
<keyword evidence="3" id="KW-1185">Reference proteome</keyword>
<dbReference type="Gramene" id="FCD_00027505-RA">
    <property type="protein sequence ID" value="FCD_00027505-RA:cds"/>
    <property type="gene ID" value="FCD_00027505"/>
</dbReference>
<proteinExistence type="predicted"/>
<feature type="signal peptide" evidence="1">
    <location>
        <begin position="1"/>
        <end position="30"/>
    </location>
</feature>
<accession>A0AA88AAT2</accession>
<sequence>MSKGRGGAVQMAAIVAVLLCAVASLECVRAATCTVGDAGGWSFNVNSWPKGKRFRAPVMC</sequence>
<evidence type="ECO:0000313" key="3">
    <source>
        <dbReference type="Proteomes" id="UP001187192"/>
    </source>
</evidence>
<feature type="chain" id="PRO_5041720750" evidence="1">
    <location>
        <begin position="31"/>
        <end position="60"/>
    </location>
</feature>
<evidence type="ECO:0000256" key="1">
    <source>
        <dbReference type="SAM" id="SignalP"/>
    </source>
</evidence>
<comment type="caution">
    <text evidence="2">The sequence shown here is derived from an EMBL/GenBank/DDBJ whole genome shotgun (WGS) entry which is preliminary data.</text>
</comment>